<evidence type="ECO:0000256" key="2">
    <source>
        <dbReference type="SAM" id="Phobius"/>
    </source>
</evidence>
<comment type="caution">
    <text evidence="3">The sequence shown here is derived from an EMBL/GenBank/DDBJ whole genome shotgun (WGS) entry which is preliminary data.</text>
</comment>
<dbReference type="RefSeq" id="WP_367880057.1">
    <property type="nucleotide sequence ID" value="NZ_JBFNXX010000049.1"/>
</dbReference>
<dbReference type="Proteomes" id="UP001556098">
    <property type="component" value="Unassembled WGS sequence"/>
</dbReference>
<keyword evidence="4" id="KW-1185">Reference proteome</keyword>
<feature type="transmembrane region" description="Helical" evidence="2">
    <location>
        <begin position="141"/>
        <end position="160"/>
    </location>
</feature>
<proteinExistence type="predicted"/>
<feature type="region of interest" description="Disordered" evidence="1">
    <location>
        <begin position="39"/>
        <end position="99"/>
    </location>
</feature>
<feature type="region of interest" description="Disordered" evidence="1">
    <location>
        <begin position="1"/>
        <end position="22"/>
    </location>
</feature>
<evidence type="ECO:0000313" key="3">
    <source>
        <dbReference type="EMBL" id="MEW9922366.1"/>
    </source>
</evidence>
<protein>
    <submittedName>
        <fullName evidence="3">Uncharacterized protein</fullName>
    </submittedName>
</protein>
<accession>A0ABV3RUJ5</accession>
<sequence length="238" mass="26137">MTMKTEMKSAPEKGEAASLGKDLDSTALAAIRDLIATEEDEIAAKAPPSRSERAAKSVSQEKTDAAAVPFAEAESNEQAAARQAVEQTPPQKSPRVAKKDGLAARIKGRITGYRPTPKHIVLAALGLLVVFRPWLVVGVTLLTIFAFIGVFLVLGYDGFWRRAMGLAHWYARRRPSRAAELHRKLDSFALKWDAILDRFPEGTVDGLYLPDFGDLAMAEARHDEALERRLAMLREGEA</sequence>
<name>A0ABV3RUJ5_9RHOB</name>
<evidence type="ECO:0000256" key="1">
    <source>
        <dbReference type="SAM" id="MobiDB-lite"/>
    </source>
</evidence>
<keyword evidence="2" id="KW-0812">Transmembrane</keyword>
<evidence type="ECO:0000313" key="4">
    <source>
        <dbReference type="Proteomes" id="UP001556098"/>
    </source>
</evidence>
<feature type="compositionally biased region" description="Basic and acidic residues" evidence="1">
    <location>
        <begin position="50"/>
        <end position="64"/>
    </location>
</feature>
<reference evidence="3 4" key="1">
    <citation type="submission" date="2024-07" db="EMBL/GenBank/DDBJ databases">
        <title>Marimonas sp.nov., isolated from tidal-flat sediment.</title>
        <authorList>
            <person name="Jayan J.N."/>
            <person name="Lee S.S."/>
        </authorList>
    </citation>
    <scope>NUCLEOTIDE SEQUENCE [LARGE SCALE GENOMIC DNA]</scope>
    <source>
        <strain evidence="3 4">MJW-29</strain>
    </source>
</reference>
<keyword evidence="2" id="KW-0472">Membrane</keyword>
<dbReference type="EMBL" id="JBFNXX010000049">
    <property type="protein sequence ID" value="MEW9922366.1"/>
    <property type="molecule type" value="Genomic_DNA"/>
</dbReference>
<organism evidence="3 4">
    <name type="scientific">Sulfitobacter sediminis</name>
    <dbReference type="NCBI Taxonomy" id="3234186"/>
    <lineage>
        <taxon>Bacteria</taxon>
        <taxon>Pseudomonadati</taxon>
        <taxon>Pseudomonadota</taxon>
        <taxon>Alphaproteobacteria</taxon>
        <taxon>Rhodobacterales</taxon>
        <taxon>Roseobacteraceae</taxon>
        <taxon>Sulfitobacter</taxon>
    </lineage>
</organism>
<gene>
    <name evidence="3" type="ORF">AB2B41_22430</name>
</gene>
<feature type="compositionally biased region" description="Basic and acidic residues" evidence="1">
    <location>
        <begin position="1"/>
        <end position="15"/>
    </location>
</feature>
<keyword evidence="2" id="KW-1133">Transmembrane helix</keyword>